<comment type="similarity">
    <text evidence="10 13 14">Belongs to the peptidase S16 family.</text>
</comment>
<comment type="subcellular location">
    <subcellularLocation>
        <location evidence="10">Cytoplasm</location>
    </subcellularLocation>
</comment>
<dbReference type="InterPro" id="IPR003593">
    <property type="entry name" value="AAA+_ATPase"/>
</dbReference>
<dbReference type="InterPro" id="IPR008268">
    <property type="entry name" value="Peptidase_S16_AS"/>
</dbReference>
<feature type="binding site" evidence="12">
    <location>
        <begin position="362"/>
        <end position="369"/>
    </location>
    <ligand>
        <name>ATP</name>
        <dbReference type="ChEBI" id="CHEBI:30616"/>
    </ligand>
</feature>
<name>A0A411YBW4_9ACTN</name>
<dbReference type="Gene3D" id="1.10.8.60">
    <property type="match status" value="1"/>
</dbReference>
<dbReference type="PIRSF" id="PIRSF001174">
    <property type="entry name" value="Lon_proteas"/>
    <property type="match status" value="1"/>
</dbReference>
<dbReference type="InterPro" id="IPR054594">
    <property type="entry name" value="Lon_lid"/>
</dbReference>
<keyword evidence="5 10" id="KW-0067">ATP-binding</keyword>
<evidence type="ECO:0000256" key="2">
    <source>
        <dbReference type="ARBA" id="ARBA00022741"/>
    </source>
</evidence>
<evidence type="ECO:0000256" key="7">
    <source>
        <dbReference type="ARBA" id="ARBA00053875"/>
    </source>
</evidence>
<dbReference type="InterPro" id="IPR004815">
    <property type="entry name" value="Lon_bac/euk-typ"/>
</dbReference>
<dbReference type="InterPro" id="IPR020568">
    <property type="entry name" value="Ribosomal_Su5_D2-typ_SF"/>
</dbReference>
<evidence type="ECO:0000256" key="8">
    <source>
        <dbReference type="ARBA" id="ARBA00066743"/>
    </source>
</evidence>
<dbReference type="InterPro" id="IPR003959">
    <property type="entry name" value="ATPase_AAA_core"/>
</dbReference>
<dbReference type="Pfam" id="PF00004">
    <property type="entry name" value="AAA"/>
    <property type="match status" value="1"/>
</dbReference>
<organism evidence="17 18">
    <name type="scientific">Egibacter rhizosphaerae</name>
    <dbReference type="NCBI Taxonomy" id="1670831"/>
    <lineage>
        <taxon>Bacteria</taxon>
        <taxon>Bacillati</taxon>
        <taxon>Actinomycetota</taxon>
        <taxon>Nitriliruptoria</taxon>
        <taxon>Egibacterales</taxon>
        <taxon>Egibacteraceae</taxon>
        <taxon>Egibacter</taxon>
    </lineage>
</organism>
<dbReference type="GO" id="GO:0005737">
    <property type="term" value="C:cytoplasm"/>
    <property type="evidence" value="ECO:0007669"/>
    <property type="project" value="UniProtKB-SubCell"/>
</dbReference>
<dbReference type="EC" id="3.4.21.53" evidence="8 10"/>
<proteinExistence type="inferred from homology"/>
<comment type="catalytic activity">
    <reaction evidence="6 10 13">
        <text>Hydrolysis of proteins in presence of ATP.</text>
        <dbReference type="EC" id="3.4.21.53"/>
    </reaction>
</comment>
<keyword evidence="18" id="KW-1185">Reference proteome</keyword>
<dbReference type="GO" id="GO:0005524">
    <property type="term" value="F:ATP binding"/>
    <property type="evidence" value="ECO:0007669"/>
    <property type="project" value="UniProtKB-KW"/>
</dbReference>
<dbReference type="AlphaFoldDB" id="A0A411YBW4"/>
<evidence type="ECO:0000256" key="10">
    <source>
        <dbReference type="PIRNR" id="PIRNR001174"/>
    </source>
</evidence>
<dbReference type="PANTHER" id="PTHR10046">
    <property type="entry name" value="ATP DEPENDENT LON PROTEASE FAMILY MEMBER"/>
    <property type="match status" value="1"/>
</dbReference>
<dbReference type="Proteomes" id="UP000291469">
    <property type="component" value="Chromosome"/>
</dbReference>
<dbReference type="SUPFAM" id="SSF54211">
    <property type="entry name" value="Ribosomal protein S5 domain 2-like"/>
    <property type="match status" value="1"/>
</dbReference>
<dbReference type="SMART" id="SM00464">
    <property type="entry name" value="LON"/>
    <property type="match status" value="1"/>
</dbReference>
<dbReference type="FunFam" id="3.40.50.300:FF:000021">
    <property type="entry name" value="Lon protease homolog"/>
    <property type="match status" value="1"/>
</dbReference>
<evidence type="ECO:0000259" key="15">
    <source>
        <dbReference type="PROSITE" id="PS51786"/>
    </source>
</evidence>
<evidence type="ECO:0000313" key="17">
    <source>
        <dbReference type="EMBL" id="QBI18694.1"/>
    </source>
</evidence>
<dbReference type="Gene3D" id="3.40.50.300">
    <property type="entry name" value="P-loop containing nucleotide triphosphate hydrolases"/>
    <property type="match status" value="1"/>
</dbReference>
<dbReference type="EMBL" id="CP036402">
    <property type="protein sequence ID" value="QBI18694.1"/>
    <property type="molecule type" value="Genomic_DNA"/>
</dbReference>
<evidence type="ECO:0000256" key="4">
    <source>
        <dbReference type="ARBA" id="ARBA00022825"/>
    </source>
</evidence>
<keyword evidence="3 10" id="KW-0378">Hydrolase</keyword>
<dbReference type="InterPro" id="IPR014721">
    <property type="entry name" value="Ribsml_uS5_D2-typ_fold_subgr"/>
</dbReference>
<evidence type="ECO:0000313" key="18">
    <source>
        <dbReference type="Proteomes" id="UP000291469"/>
    </source>
</evidence>
<dbReference type="KEGG" id="erz:ER308_03395"/>
<accession>A0A411YBW4</accession>
<keyword evidence="1 10" id="KW-0645">Protease</keyword>
<dbReference type="InterPro" id="IPR015947">
    <property type="entry name" value="PUA-like_sf"/>
</dbReference>
<dbReference type="SUPFAM" id="SSF52540">
    <property type="entry name" value="P-loop containing nucleoside triphosphate hydrolases"/>
    <property type="match status" value="1"/>
</dbReference>
<dbReference type="Gene3D" id="3.30.230.10">
    <property type="match status" value="1"/>
</dbReference>
<keyword evidence="10" id="KW-0963">Cytoplasm</keyword>
<dbReference type="PROSITE" id="PS01046">
    <property type="entry name" value="LON_SER"/>
    <property type="match status" value="1"/>
</dbReference>
<evidence type="ECO:0000256" key="1">
    <source>
        <dbReference type="ARBA" id="ARBA00022670"/>
    </source>
</evidence>
<dbReference type="NCBIfam" id="TIGR00763">
    <property type="entry name" value="lon"/>
    <property type="match status" value="1"/>
</dbReference>
<dbReference type="CDD" id="cd19500">
    <property type="entry name" value="RecA-like_Lon"/>
    <property type="match status" value="1"/>
</dbReference>
<reference evidence="17 18" key="1">
    <citation type="submission" date="2019-01" db="EMBL/GenBank/DDBJ databases">
        <title>Egibacter rhizosphaerae EGI 80759T.</title>
        <authorList>
            <person name="Chen D.-D."/>
            <person name="Tian Y."/>
            <person name="Jiao J.-Y."/>
            <person name="Zhang X.-T."/>
            <person name="Zhang Y.-G."/>
            <person name="Zhang Y."/>
            <person name="Xiao M."/>
            <person name="Shu W.-S."/>
            <person name="Li W.-J."/>
        </authorList>
    </citation>
    <scope>NUCLEOTIDE SEQUENCE [LARGE SCALE GENOMIC DNA]</scope>
    <source>
        <strain evidence="17 18">EGI 80759</strain>
    </source>
</reference>
<dbReference type="InterPro" id="IPR008269">
    <property type="entry name" value="Lon_proteolytic"/>
</dbReference>
<sequence>MTEDLTIEALPLLPLENGVVVPTMVVNVAIDSSEAHAAVDASSETDRRVVLVPRQDGEYARIGAIAQIEQLEPLPDGRRAALIRGVERVRIGAGTAEQGGLHVHVHPVEEPSGDPERVEQLVTEFRAVASGLLERRGGRQLAAMLSEISEPGQLADLAVYAPELTFAQKIEILETLDVAERLERALGWLRDRLAEASVQADIESQVTEELEETQREQLLRRQLEAIKRELGEGDAEDPAARYRERLEELETRGDGVPTAVRDAVERELGRLERTSEQNPEHGWIRSYLDALTELPWGVRDRDTTDLDAAREVLDADHAGLEKIKDRVVEQLAVRKLRVDRGLEATGEGSARRGEGAILTLIGPPGVGKTSLGESVARALGRQFVRIALGGVRDEAEIRGHRRTYVGAQPGRIARALEEAGTMNPVVVLDEIDKVGADWRGDPSSALLEVLDPAQNHTFRDHYLELDLDLSDVIFLATGNVADTIPPALGDRMEVLRLDGYSDTDKHAIARDHLLPAQLAAHGLEPHELTVDDGALDRIISEYTREAGVRALQRGLATVARKVATRIASDTTEPPVAIGLDDVPELLGPRTFQRETAVEIDEPGVATGLAVTGAGGEILFVEAAALPDGESGLQITGQLGDVMRESAQIALAHVRSHAGGLGLGDAVTDRPYHVHVPAGATPKDGPSAGVAMTATLASLVSGRRVRGDVGMTGEITLQGKVLPVGGITAKVLAAHRAGLAEVILPGRNAPDLDEVPDEVREAVQIHLVDRIEDALAIALEAPEALAA</sequence>
<evidence type="ECO:0000259" key="16">
    <source>
        <dbReference type="PROSITE" id="PS51787"/>
    </source>
</evidence>
<evidence type="ECO:0000256" key="11">
    <source>
        <dbReference type="PIRSR" id="PIRSR001174-1"/>
    </source>
</evidence>
<dbReference type="Pfam" id="PF22667">
    <property type="entry name" value="Lon_lid"/>
    <property type="match status" value="1"/>
</dbReference>
<dbReference type="RefSeq" id="WP_131153692.1">
    <property type="nucleotide sequence ID" value="NZ_CP036402.1"/>
</dbReference>
<dbReference type="GO" id="GO:0006508">
    <property type="term" value="P:proteolysis"/>
    <property type="evidence" value="ECO:0007669"/>
    <property type="project" value="UniProtKB-KW"/>
</dbReference>
<dbReference type="SMART" id="SM00382">
    <property type="entry name" value="AAA"/>
    <property type="match status" value="1"/>
</dbReference>
<comment type="subunit">
    <text evidence="10">Homohexamer. Organized in a ring with a central cavity.</text>
</comment>
<protein>
    <recommendedName>
        <fullName evidence="9 10">Lon protease</fullName>
        <ecNumber evidence="8 10">3.4.21.53</ecNumber>
    </recommendedName>
</protein>
<evidence type="ECO:0000256" key="5">
    <source>
        <dbReference type="ARBA" id="ARBA00022840"/>
    </source>
</evidence>
<dbReference type="GO" id="GO:0004176">
    <property type="term" value="F:ATP-dependent peptidase activity"/>
    <property type="evidence" value="ECO:0007669"/>
    <property type="project" value="UniProtKB-UniRule"/>
</dbReference>
<dbReference type="Gene3D" id="1.20.5.5270">
    <property type="match status" value="1"/>
</dbReference>
<keyword evidence="4 10" id="KW-0720">Serine protease</keyword>
<dbReference type="Pfam" id="PF05362">
    <property type="entry name" value="Lon_C"/>
    <property type="match status" value="1"/>
</dbReference>
<dbReference type="InterPro" id="IPR027417">
    <property type="entry name" value="P-loop_NTPase"/>
</dbReference>
<feature type="domain" description="Lon N-terminal" evidence="16">
    <location>
        <begin position="10"/>
        <end position="193"/>
    </location>
</feature>
<dbReference type="OrthoDB" id="9803599at2"/>
<dbReference type="GO" id="GO:0004252">
    <property type="term" value="F:serine-type endopeptidase activity"/>
    <property type="evidence" value="ECO:0007669"/>
    <property type="project" value="UniProtKB-UniRule"/>
</dbReference>
<evidence type="ECO:0000256" key="12">
    <source>
        <dbReference type="PIRSR" id="PIRSR001174-2"/>
    </source>
</evidence>
<feature type="domain" description="Lon proteolytic" evidence="15">
    <location>
        <begin position="599"/>
        <end position="780"/>
    </location>
</feature>
<dbReference type="Gene3D" id="1.20.58.1480">
    <property type="match status" value="1"/>
</dbReference>
<gene>
    <name evidence="17" type="primary">lon</name>
    <name evidence="17" type="ORF">ER308_03395</name>
</gene>
<dbReference type="SUPFAM" id="SSF88697">
    <property type="entry name" value="PUA domain-like"/>
    <property type="match status" value="1"/>
</dbReference>
<keyword evidence="2 10" id="KW-0547">Nucleotide-binding</keyword>
<feature type="active site" evidence="11 13">
    <location>
        <position position="729"/>
    </location>
</feature>
<dbReference type="GO" id="GO:0030163">
    <property type="term" value="P:protein catabolic process"/>
    <property type="evidence" value="ECO:0007669"/>
    <property type="project" value="InterPro"/>
</dbReference>
<dbReference type="InterPro" id="IPR027065">
    <property type="entry name" value="Lon_Prtase"/>
</dbReference>
<dbReference type="PROSITE" id="PS51786">
    <property type="entry name" value="LON_PROTEOLYTIC"/>
    <property type="match status" value="1"/>
</dbReference>
<evidence type="ECO:0000256" key="13">
    <source>
        <dbReference type="PROSITE-ProRule" id="PRU01122"/>
    </source>
</evidence>
<dbReference type="PROSITE" id="PS51787">
    <property type="entry name" value="LON_N"/>
    <property type="match status" value="1"/>
</dbReference>
<comment type="function">
    <text evidence="7">ATP-dependent serine protease that mediates the selective degradation of mutant and abnormal proteins as well as certain short-lived regulatory proteins. Required for cellular homeostasis and for survival from DNA damage and developmental changes induced by stress. Degrades polypeptides processively to yield small peptide fragments that are 5 to 10 amino acids long. Binds to DNA in a double-stranded, site-specific manner.</text>
</comment>
<dbReference type="GO" id="GO:0016887">
    <property type="term" value="F:ATP hydrolysis activity"/>
    <property type="evidence" value="ECO:0007669"/>
    <property type="project" value="InterPro"/>
</dbReference>
<evidence type="ECO:0000256" key="9">
    <source>
        <dbReference type="ARBA" id="ARBA00071934"/>
    </source>
</evidence>
<evidence type="ECO:0000256" key="3">
    <source>
        <dbReference type="ARBA" id="ARBA00022801"/>
    </source>
</evidence>
<dbReference type="Gene3D" id="2.30.130.40">
    <property type="entry name" value="LON domain-like"/>
    <property type="match status" value="1"/>
</dbReference>
<dbReference type="InterPro" id="IPR003111">
    <property type="entry name" value="Lon_prtase_N"/>
</dbReference>
<dbReference type="Pfam" id="PF02190">
    <property type="entry name" value="LON_substr_bdg"/>
    <property type="match status" value="1"/>
</dbReference>
<evidence type="ECO:0000256" key="14">
    <source>
        <dbReference type="RuleBase" id="RU000591"/>
    </source>
</evidence>
<evidence type="ECO:0000256" key="6">
    <source>
        <dbReference type="ARBA" id="ARBA00050665"/>
    </source>
</evidence>
<dbReference type="PRINTS" id="PR00830">
    <property type="entry name" value="ENDOLAPTASE"/>
</dbReference>
<feature type="active site" evidence="11 13">
    <location>
        <position position="686"/>
    </location>
</feature>
<dbReference type="InterPro" id="IPR046336">
    <property type="entry name" value="Lon_prtase_N_sf"/>
</dbReference>